<dbReference type="InterPro" id="IPR050655">
    <property type="entry name" value="Plant_B3_domain"/>
</dbReference>
<dbReference type="OrthoDB" id="1666376at2759"/>
<dbReference type="AlphaFoldDB" id="A0A9Q0FIX5"/>
<keyword evidence="3" id="KW-0238">DNA-binding</keyword>
<evidence type="ECO:0000313" key="8">
    <source>
        <dbReference type="EMBL" id="KAJ4832323.1"/>
    </source>
</evidence>
<evidence type="ECO:0000256" key="6">
    <source>
        <dbReference type="SAM" id="MobiDB-lite"/>
    </source>
</evidence>
<evidence type="ECO:0000256" key="4">
    <source>
        <dbReference type="ARBA" id="ARBA00023163"/>
    </source>
</evidence>
<evidence type="ECO:0000313" key="9">
    <source>
        <dbReference type="Proteomes" id="UP001141552"/>
    </source>
</evidence>
<evidence type="ECO:0000256" key="2">
    <source>
        <dbReference type="ARBA" id="ARBA00023015"/>
    </source>
</evidence>
<evidence type="ECO:0000259" key="7">
    <source>
        <dbReference type="PROSITE" id="PS50863"/>
    </source>
</evidence>
<dbReference type="InterPro" id="IPR003340">
    <property type="entry name" value="B3_DNA-bd"/>
</dbReference>
<dbReference type="GO" id="GO:0003677">
    <property type="term" value="F:DNA binding"/>
    <property type="evidence" value="ECO:0007669"/>
    <property type="project" value="UniProtKB-KW"/>
</dbReference>
<accession>A0A9Q0FIX5</accession>
<dbReference type="Proteomes" id="UP001141552">
    <property type="component" value="Unassembled WGS sequence"/>
</dbReference>
<dbReference type="CDD" id="cd10017">
    <property type="entry name" value="B3_DNA"/>
    <property type="match status" value="2"/>
</dbReference>
<dbReference type="GO" id="GO:0005634">
    <property type="term" value="C:nucleus"/>
    <property type="evidence" value="ECO:0007669"/>
    <property type="project" value="UniProtKB-SubCell"/>
</dbReference>
<dbReference type="InterPro" id="IPR015300">
    <property type="entry name" value="DNA-bd_pseudobarrel_sf"/>
</dbReference>
<keyword evidence="2" id="KW-0805">Transcription regulation</keyword>
<reference evidence="8" key="2">
    <citation type="journal article" date="2023" name="Plants (Basel)">
        <title>Annotation of the Turnera subulata (Passifloraceae) Draft Genome Reveals the S-Locus Evolved after the Divergence of Turneroideae from Passifloroideae in a Stepwise Manner.</title>
        <authorList>
            <person name="Henning P.M."/>
            <person name="Roalson E.H."/>
            <person name="Mir W."/>
            <person name="McCubbin A.G."/>
            <person name="Shore J.S."/>
        </authorList>
    </citation>
    <scope>NUCLEOTIDE SEQUENCE</scope>
    <source>
        <strain evidence="8">F60SS</strain>
    </source>
</reference>
<dbReference type="Pfam" id="PF02362">
    <property type="entry name" value="B3"/>
    <property type="match status" value="2"/>
</dbReference>
<keyword evidence="5" id="KW-0539">Nucleus</keyword>
<dbReference type="PANTHER" id="PTHR31920:SF37">
    <property type="entry name" value="B3 DOMAIN-CONTAINING TRANSCRIPTION FACTOR VRN1"/>
    <property type="match status" value="1"/>
</dbReference>
<dbReference type="PROSITE" id="PS50863">
    <property type="entry name" value="B3"/>
    <property type="match status" value="2"/>
</dbReference>
<dbReference type="EMBL" id="JAKUCV010005157">
    <property type="protein sequence ID" value="KAJ4832323.1"/>
    <property type="molecule type" value="Genomic_DNA"/>
</dbReference>
<feature type="domain" description="TF-B3" evidence="7">
    <location>
        <begin position="266"/>
        <end position="365"/>
    </location>
</feature>
<dbReference type="PANTHER" id="PTHR31920">
    <property type="entry name" value="B3 DOMAIN-CONTAINING"/>
    <property type="match status" value="1"/>
</dbReference>
<comment type="caution">
    <text evidence="8">The sequence shown here is derived from an EMBL/GenBank/DDBJ whole genome shotgun (WGS) entry which is preliminary data.</text>
</comment>
<feature type="compositionally biased region" description="Polar residues" evidence="6">
    <location>
        <begin position="135"/>
        <end position="145"/>
    </location>
</feature>
<sequence length="369" mass="42037">MRIPPKFVRYYRNELSHAATIVVPTGRVWPIGLSERKKEIFFDKGWPRFLEHYSITEGQFLIFKYEGDSRLNVQICDSSCCEIRYPPDEINNNEGPSRQRGEPSHSRTPVDTENLPKPSAFSSPLLNNGDLRRQCNLNDNEIRTSTKGKGKVRTDVGETEFTELEEEETWETDSMEFEEEETGYGEQCANTFANTAGSQSIEMIDLDSSDGSETHEVSNTTGRGLYEAKGNFKECYGIKEHKLHSASPASQRAVQQAKKIEVQNPCFLILLSKHDMTKYQMYVPGKFANRYLSEGHRDRILIQGSHGGEWRLKYTHKSGEYPSNFMNAGFGQFVADSMLREGDVLHFELVDSENPTLKVNIFHAEEFSG</sequence>
<reference evidence="8" key="1">
    <citation type="submission" date="2022-02" db="EMBL/GenBank/DDBJ databases">
        <authorList>
            <person name="Henning P.M."/>
            <person name="McCubbin A.G."/>
            <person name="Shore J.S."/>
        </authorList>
    </citation>
    <scope>NUCLEOTIDE SEQUENCE</scope>
    <source>
        <strain evidence="8">F60SS</strain>
        <tissue evidence="8">Leaves</tissue>
    </source>
</reference>
<keyword evidence="9" id="KW-1185">Reference proteome</keyword>
<dbReference type="Gene3D" id="2.40.330.10">
    <property type="entry name" value="DNA-binding pseudobarrel domain"/>
    <property type="match status" value="2"/>
</dbReference>
<dbReference type="SUPFAM" id="SSF101936">
    <property type="entry name" value="DNA-binding pseudobarrel domain"/>
    <property type="match status" value="2"/>
</dbReference>
<evidence type="ECO:0000256" key="3">
    <source>
        <dbReference type="ARBA" id="ARBA00023125"/>
    </source>
</evidence>
<comment type="subcellular location">
    <subcellularLocation>
        <location evidence="1">Nucleus</location>
    </subcellularLocation>
</comment>
<name>A0A9Q0FIX5_9ROSI</name>
<protein>
    <recommendedName>
        <fullName evidence="7">TF-B3 domain-containing protein</fullName>
    </recommendedName>
</protein>
<evidence type="ECO:0000256" key="1">
    <source>
        <dbReference type="ARBA" id="ARBA00004123"/>
    </source>
</evidence>
<organism evidence="8 9">
    <name type="scientific">Turnera subulata</name>
    <dbReference type="NCBI Taxonomy" id="218843"/>
    <lineage>
        <taxon>Eukaryota</taxon>
        <taxon>Viridiplantae</taxon>
        <taxon>Streptophyta</taxon>
        <taxon>Embryophyta</taxon>
        <taxon>Tracheophyta</taxon>
        <taxon>Spermatophyta</taxon>
        <taxon>Magnoliopsida</taxon>
        <taxon>eudicotyledons</taxon>
        <taxon>Gunneridae</taxon>
        <taxon>Pentapetalae</taxon>
        <taxon>rosids</taxon>
        <taxon>fabids</taxon>
        <taxon>Malpighiales</taxon>
        <taxon>Passifloraceae</taxon>
        <taxon>Turnera</taxon>
    </lineage>
</organism>
<dbReference type="SMART" id="SM01019">
    <property type="entry name" value="B3"/>
    <property type="match status" value="2"/>
</dbReference>
<evidence type="ECO:0000256" key="5">
    <source>
        <dbReference type="ARBA" id="ARBA00023242"/>
    </source>
</evidence>
<feature type="region of interest" description="Disordered" evidence="6">
    <location>
        <begin position="87"/>
        <end position="154"/>
    </location>
</feature>
<feature type="compositionally biased region" description="Basic and acidic residues" evidence="6">
    <location>
        <begin position="97"/>
        <end position="110"/>
    </location>
</feature>
<gene>
    <name evidence="8" type="ORF">Tsubulata_024878</name>
</gene>
<proteinExistence type="predicted"/>
<feature type="domain" description="TF-B3" evidence="7">
    <location>
        <begin position="1"/>
        <end position="79"/>
    </location>
</feature>
<keyword evidence="4" id="KW-0804">Transcription</keyword>